<accession>A0AA86NCE8</accession>
<dbReference type="EMBL" id="CATOUU010000108">
    <property type="protein sequence ID" value="CAI9916701.1"/>
    <property type="molecule type" value="Genomic_DNA"/>
</dbReference>
<evidence type="ECO:0000313" key="4">
    <source>
        <dbReference type="Proteomes" id="UP001642409"/>
    </source>
</evidence>
<reference evidence="2" key="1">
    <citation type="submission" date="2023-06" db="EMBL/GenBank/DDBJ databases">
        <authorList>
            <person name="Kurt Z."/>
        </authorList>
    </citation>
    <scope>NUCLEOTIDE SEQUENCE</scope>
</reference>
<evidence type="ECO:0000313" key="2">
    <source>
        <dbReference type="EMBL" id="CAI9916701.1"/>
    </source>
</evidence>
<gene>
    <name evidence="3" type="ORF">HINF_LOCUS20076</name>
    <name evidence="2" type="ORF">HINF_LOCUS4346</name>
</gene>
<organism evidence="2">
    <name type="scientific">Hexamita inflata</name>
    <dbReference type="NCBI Taxonomy" id="28002"/>
    <lineage>
        <taxon>Eukaryota</taxon>
        <taxon>Metamonada</taxon>
        <taxon>Diplomonadida</taxon>
        <taxon>Hexamitidae</taxon>
        <taxon>Hexamitinae</taxon>
        <taxon>Hexamita</taxon>
    </lineage>
</organism>
<proteinExistence type="predicted"/>
<dbReference type="EMBL" id="CAXDID020000053">
    <property type="protein sequence ID" value="CAL6006265.1"/>
    <property type="molecule type" value="Genomic_DNA"/>
</dbReference>
<dbReference type="AlphaFoldDB" id="A0AA86NCE8"/>
<dbReference type="Proteomes" id="UP001642409">
    <property type="component" value="Unassembled WGS sequence"/>
</dbReference>
<evidence type="ECO:0000313" key="3">
    <source>
        <dbReference type="EMBL" id="CAL6006265.1"/>
    </source>
</evidence>
<evidence type="ECO:0000256" key="1">
    <source>
        <dbReference type="SAM" id="MobiDB-lite"/>
    </source>
</evidence>
<protein>
    <submittedName>
        <fullName evidence="2">Uncharacterized protein</fullName>
    </submittedName>
</protein>
<name>A0AA86NCE8_9EUKA</name>
<reference evidence="3 4" key="2">
    <citation type="submission" date="2024-07" db="EMBL/GenBank/DDBJ databases">
        <authorList>
            <person name="Akdeniz Z."/>
        </authorList>
    </citation>
    <scope>NUCLEOTIDE SEQUENCE [LARGE SCALE GENOMIC DNA]</scope>
</reference>
<sequence>MSEREFSDQEVSDDEVFHPISSFKNVYIGRQSLTVNSSRRQQIINIQKCLMNQVDSKMDQLDTQFPDSFFRPTQINATNFAKIDEIMTLPFFNHEYINFMPVELENQFNFRFNRYSTPYFEPQWSVHEKMNIIVYQYKSTESCMCMPGYNQMLFYIPKKDSIASIFKKHKVDTKIRGLCLKSPQNDMNVVLLHDFFQNPFSLIPIINYLHKQEYNVFVPYIADLVQTVKGQQTDAMIQNMTKHLYNFVKLAVGLNSQYQVVCQGTSTILGLNLQHEDLCCLKAIVMNPIMRFRVRKNLAKNPVTIQVKQTIPVSDFQSASVISTSHSSQRDPDAKESDKENSEIAAPKRQPNNIQISFKQKPKPTRRKDREELVEIGLPSSQIQELPLIPKSVRLTQQKFQFCDQLTVQQNGIPAPHINEIFNMKGNENTYYMVNDCLRAVYYDLEILQTILNILGIKKLKDIKMVQNITEFIKIYQDYTFESSMRNAMFSSLQSLYVFAPLEAFVGYNIYKETFDSYFFEMLSEMDYYILPQSYDFDGPQNVMFLVGSNSSMVTKQQMHDILQVTENYLTIEARSVLGAGQDMFFTGAILIEKILKANG</sequence>
<feature type="region of interest" description="Disordered" evidence="1">
    <location>
        <begin position="321"/>
        <end position="354"/>
    </location>
</feature>
<feature type="compositionally biased region" description="Basic and acidic residues" evidence="1">
    <location>
        <begin position="328"/>
        <end position="342"/>
    </location>
</feature>
<keyword evidence="4" id="KW-1185">Reference proteome</keyword>
<comment type="caution">
    <text evidence="2">The sequence shown here is derived from an EMBL/GenBank/DDBJ whole genome shotgun (WGS) entry which is preliminary data.</text>
</comment>